<evidence type="ECO:0000313" key="1">
    <source>
        <dbReference type="EMBL" id="KAI8535965.1"/>
    </source>
</evidence>
<name>A0ACC0M524_RHOML</name>
<comment type="caution">
    <text evidence="1">The sequence shown here is derived from an EMBL/GenBank/DDBJ whole genome shotgun (WGS) entry which is preliminary data.</text>
</comment>
<proteinExistence type="predicted"/>
<protein>
    <submittedName>
        <fullName evidence="1">Uncharacterized protein</fullName>
    </submittedName>
</protein>
<reference evidence="1" key="1">
    <citation type="submission" date="2022-02" db="EMBL/GenBank/DDBJ databases">
        <title>Plant Genome Project.</title>
        <authorList>
            <person name="Zhang R.-G."/>
        </authorList>
    </citation>
    <scope>NUCLEOTIDE SEQUENCE</scope>
    <source>
        <strain evidence="1">AT1</strain>
    </source>
</reference>
<keyword evidence="2" id="KW-1185">Reference proteome</keyword>
<evidence type="ECO:0000313" key="2">
    <source>
        <dbReference type="Proteomes" id="UP001062846"/>
    </source>
</evidence>
<organism evidence="1 2">
    <name type="scientific">Rhododendron molle</name>
    <name type="common">Chinese azalea</name>
    <name type="synonym">Azalea mollis</name>
    <dbReference type="NCBI Taxonomy" id="49168"/>
    <lineage>
        <taxon>Eukaryota</taxon>
        <taxon>Viridiplantae</taxon>
        <taxon>Streptophyta</taxon>
        <taxon>Embryophyta</taxon>
        <taxon>Tracheophyta</taxon>
        <taxon>Spermatophyta</taxon>
        <taxon>Magnoliopsida</taxon>
        <taxon>eudicotyledons</taxon>
        <taxon>Gunneridae</taxon>
        <taxon>Pentapetalae</taxon>
        <taxon>asterids</taxon>
        <taxon>Ericales</taxon>
        <taxon>Ericaceae</taxon>
        <taxon>Ericoideae</taxon>
        <taxon>Rhodoreae</taxon>
        <taxon>Rhododendron</taxon>
    </lineage>
</organism>
<dbReference type="Proteomes" id="UP001062846">
    <property type="component" value="Chromosome 10"/>
</dbReference>
<accession>A0ACC0M524</accession>
<dbReference type="EMBL" id="CM046397">
    <property type="protein sequence ID" value="KAI8535965.1"/>
    <property type="molecule type" value="Genomic_DNA"/>
</dbReference>
<sequence length="351" mass="40686">MNETQQKKSLGRIRESRANCGLPNPPLPDEVAGAEEEPQDVHRSTPLHAPPLVSVLPPPHWSMSYEEYRSMQASHEHLCRCINASELTSARNHYDLVSMFRVFTSQESCLRLYLLFLFRSLFFLLIMRNGRSCSARVQQFVNYISDLETRVHVKKPLASRNQSNKQVDYWSQLAQGTLKINVDGAFNTRMFLFLTISIFEQDLKGKVVLPDFWTYCCINCMHVLSDLEFLEKKYKDIPFTVVGVHFAKFDNEKDLEAIRNAILRYGITHLVLVVVYQTIATCVSGNTPTRDGTITVLPNYFRRLWYEIGYNVKDCPEGFYPVTMRACNKLWKDHKGKSNSKDNYYEPHNLY</sequence>
<gene>
    <name evidence="1" type="ORF">RHMOL_Rhmol10G0217700</name>
</gene>